<name>A0ABW2VHQ1_9ACTN</name>
<evidence type="ECO:0000259" key="2">
    <source>
        <dbReference type="Pfam" id="PF02397"/>
    </source>
</evidence>
<evidence type="ECO:0000256" key="1">
    <source>
        <dbReference type="ARBA" id="ARBA00006464"/>
    </source>
</evidence>
<dbReference type="RefSeq" id="WP_381262601.1">
    <property type="nucleotide sequence ID" value="NZ_JBHTBI010000066.1"/>
</dbReference>
<proteinExistence type="inferred from homology"/>
<dbReference type="PANTHER" id="PTHR30576:SF10">
    <property type="entry name" value="SLL5057 PROTEIN"/>
    <property type="match status" value="1"/>
</dbReference>
<feature type="domain" description="Bacterial sugar transferase" evidence="2">
    <location>
        <begin position="4"/>
        <end position="190"/>
    </location>
</feature>
<dbReference type="InterPro" id="IPR003362">
    <property type="entry name" value="Bact_transf"/>
</dbReference>
<evidence type="ECO:0000313" key="3">
    <source>
        <dbReference type="EMBL" id="MFD0282705.1"/>
    </source>
</evidence>
<dbReference type="GO" id="GO:0016740">
    <property type="term" value="F:transferase activity"/>
    <property type="evidence" value="ECO:0007669"/>
    <property type="project" value="UniProtKB-KW"/>
</dbReference>
<keyword evidence="4" id="KW-1185">Reference proteome</keyword>
<dbReference type="PANTHER" id="PTHR30576">
    <property type="entry name" value="COLANIC BIOSYNTHESIS UDP-GLUCOSE LIPID CARRIER TRANSFERASE"/>
    <property type="match status" value="1"/>
</dbReference>
<comment type="caution">
    <text evidence="3">The sequence shown here is derived from an EMBL/GenBank/DDBJ whole genome shotgun (WGS) entry which is preliminary data.</text>
</comment>
<dbReference type="EMBL" id="JBHTEC010000001">
    <property type="protein sequence ID" value="MFD0282705.1"/>
    <property type="molecule type" value="Genomic_DNA"/>
</dbReference>
<dbReference type="EC" id="2.7.8.-" evidence="3"/>
<protein>
    <submittedName>
        <fullName evidence="3">Sugar transferase</fullName>
        <ecNumber evidence="3">2.7.8.-</ecNumber>
    </submittedName>
</protein>
<reference evidence="4" key="1">
    <citation type="journal article" date="2019" name="Int. J. Syst. Evol. Microbiol.">
        <title>The Global Catalogue of Microorganisms (GCM) 10K type strain sequencing project: providing services to taxonomists for standard genome sequencing and annotation.</title>
        <authorList>
            <consortium name="The Broad Institute Genomics Platform"/>
            <consortium name="The Broad Institute Genome Sequencing Center for Infectious Disease"/>
            <person name="Wu L."/>
            <person name="Ma J."/>
        </authorList>
    </citation>
    <scope>NUCLEOTIDE SEQUENCE [LARGE SCALE GENOMIC DNA]</scope>
    <source>
        <strain evidence="4">CGMCC 4.7198</strain>
    </source>
</reference>
<evidence type="ECO:0000313" key="4">
    <source>
        <dbReference type="Proteomes" id="UP001596957"/>
    </source>
</evidence>
<gene>
    <name evidence="3" type="ORF">ACFQZP_13615</name>
</gene>
<organism evidence="3 4">
    <name type="scientific">Streptomyces lutosisoli</name>
    <dbReference type="NCBI Taxonomy" id="2665721"/>
    <lineage>
        <taxon>Bacteria</taxon>
        <taxon>Bacillati</taxon>
        <taxon>Actinomycetota</taxon>
        <taxon>Actinomycetes</taxon>
        <taxon>Kitasatosporales</taxon>
        <taxon>Streptomycetaceae</taxon>
        <taxon>Streptomyces</taxon>
    </lineage>
</organism>
<accession>A0ABW2VHQ1</accession>
<comment type="similarity">
    <text evidence="1">Belongs to the bacterial sugar transferase family.</text>
</comment>
<dbReference type="Pfam" id="PF02397">
    <property type="entry name" value="Bac_transf"/>
    <property type="match status" value="1"/>
</dbReference>
<sequence length="196" mass="21641">MLIKRVIDVVGSLILLLLAAPLALVICLAVATTSPGGVLFRQVRAGRDGRPFEMLKFRTMRSGADAERAALTARNETDGHLFKLRHDPRITPVGRLLRRLSLDELPQLVNVFRGEMSLVGPRPLPLADSDYTGVARDRLSVLPGLTGLWQVSGRSDLPWEEMVRLDLHYVRHCSLRLDLAILVRTVSAVLTGRGAH</sequence>
<keyword evidence="3" id="KW-0808">Transferase</keyword>
<dbReference type="Proteomes" id="UP001596957">
    <property type="component" value="Unassembled WGS sequence"/>
</dbReference>